<accession>A0A1J5T0Z5</accession>
<comment type="caution">
    <text evidence="5">The sequence shown here is derived from an EMBL/GenBank/DDBJ whole genome shotgun (WGS) entry which is preliminary data.</text>
</comment>
<gene>
    <name evidence="5" type="primary">dsrE_4</name>
    <name evidence="5" type="ORF">GALL_78460</name>
</gene>
<dbReference type="Gene3D" id="3.40.1260.10">
    <property type="entry name" value="DsrEFH-like"/>
    <property type="match status" value="1"/>
</dbReference>
<name>A0A1J5T0Z5_9ZZZZ</name>
<reference evidence="5" key="1">
    <citation type="submission" date="2016-10" db="EMBL/GenBank/DDBJ databases">
        <title>Sequence of Gallionella enrichment culture.</title>
        <authorList>
            <person name="Poehlein A."/>
            <person name="Muehling M."/>
            <person name="Daniel R."/>
        </authorList>
    </citation>
    <scope>NUCLEOTIDE SEQUENCE</scope>
</reference>
<dbReference type="GO" id="GO:0016783">
    <property type="term" value="F:sulfurtransferase activity"/>
    <property type="evidence" value="ECO:0007669"/>
    <property type="project" value="InterPro"/>
</dbReference>
<dbReference type="GO" id="GO:1990228">
    <property type="term" value="C:sulfurtransferase complex"/>
    <property type="evidence" value="ECO:0007669"/>
    <property type="project" value="TreeGrafter"/>
</dbReference>
<dbReference type="PANTHER" id="PTHR34874:SF3">
    <property type="entry name" value="SULFURTRANSFERASE TUSD"/>
    <property type="match status" value="1"/>
</dbReference>
<comment type="subcellular location">
    <subcellularLocation>
        <location evidence="1">Cytoplasm</location>
    </subcellularLocation>
</comment>
<evidence type="ECO:0000256" key="3">
    <source>
        <dbReference type="ARBA" id="ARBA00022490"/>
    </source>
</evidence>
<organism evidence="5">
    <name type="scientific">mine drainage metagenome</name>
    <dbReference type="NCBI Taxonomy" id="410659"/>
    <lineage>
        <taxon>unclassified sequences</taxon>
        <taxon>metagenomes</taxon>
        <taxon>ecological metagenomes</taxon>
    </lineage>
</organism>
<dbReference type="EC" id="2.8.1.-" evidence="5"/>
<proteinExistence type="inferred from homology"/>
<dbReference type="AlphaFoldDB" id="A0A1J5T0Z5"/>
<dbReference type="GO" id="GO:0097163">
    <property type="term" value="F:sulfur carrier activity"/>
    <property type="evidence" value="ECO:0007669"/>
    <property type="project" value="TreeGrafter"/>
</dbReference>
<dbReference type="InterPro" id="IPR003787">
    <property type="entry name" value="Sulphur_relay_DsrE/F-like"/>
</dbReference>
<dbReference type="Pfam" id="PF02635">
    <property type="entry name" value="DsrE"/>
    <property type="match status" value="1"/>
</dbReference>
<comment type="similarity">
    <text evidence="2">Belongs to the DsrE/TusD family.</text>
</comment>
<keyword evidence="4 5" id="KW-0808">Transferase</keyword>
<keyword evidence="3" id="KW-0963">Cytoplasm</keyword>
<evidence type="ECO:0000256" key="4">
    <source>
        <dbReference type="ARBA" id="ARBA00022679"/>
    </source>
</evidence>
<dbReference type="PANTHER" id="PTHR34874">
    <property type="entry name" value="PROTEIN YCHN"/>
    <property type="match status" value="1"/>
</dbReference>
<dbReference type="InterPro" id="IPR017463">
    <property type="entry name" value="Sulphur_relay_TusD/DsrE"/>
</dbReference>
<protein>
    <submittedName>
        <fullName evidence="5">Putative sulfurtransferase DsrE</fullName>
        <ecNumber evidence="5">2.8.1.-</ecNumber>
    </submittedName>
</protein>
<evidence type="ECO:0000313" key="5">
    <source>
        <dbReference type="EMBL" id="OIR09925.1"/>
    </source>
</evidence>
<dbReference type="GO" id="GO:0002143">
    <property type="term" value="P:tRNA wobble position uridine thiolation"/>
    <property type="evidence" value="ECO:0007669"/>
    <property type="project" value="TreeGrafter"/>
</dbReference>
<dbReference type="EMBL" id="MLJW01000024">
    <property type="protein sequence ID" value="OIR09925.1"/>
    <property type="molecule type" value="Genomic_DNA"/>
</dbReference>
<dbReference type="NCBIfam" id="TIGR03012">
    <property type="entry name" value="sulf_tusD_dsrE"/>
    <property type="match status" value="1"/>
</dbReference>
<sequence>MRFAILVTEGPHGHQSTDSALAFARAVLDRGHQLPQVFFYGDGVLNANRLAAPPEGERHPVRGWSRLAAEQGVELLICANAALKRGVREANLAPGFRIVGLGQLAGMLIAADRLLTFGA</sequence>
<evidence type="ECO:0000256" key="2">
    <source>
        <dbReference type="ARBA" id="ARBA00007067"/>
    </source>
</evidence>
<evidence type="ECO:0000256" key="1">
    <source>
        <dbReference type="ARBA" id="ARBA00004496"/>
    </source>
</evidence>
<dbReference type="InterPro" id="IPR027396">
    <property type="entry name" value="DsrEFH-like"/>
</dbReference>
<dbReference type="SUPFAM" id="SSF75169">
    <property type="entry name" value="DsrEFH-like"/>
    <property type="match status" value="1"/>
</dbReference>
<dbReference type="NCBIfam" id="NF001237">
    <property type="entry name" value="PRK00207.1"/>
    <property type="match status" value="1"/>
</dbReference>